<feature type="signal peptide" evidence="2">
    <location>
        <begin position="1"/>
        <end position="23"/>
    </location>
</feature>
<accession>A0A371XAL8</accession>
<reference evidence="3 4" key="1">
    <citation type="submission" date="2018-08" db="EMBL/GenBank/DDBJ databases">
        <title>Fulvimarina sp. 85, whole genome shotgun sequence.</title>
        <authorList>
            <person name="Tuo L."/>
        </authorList>
    </citation>
    <scope>NUCLEOTIDE SEQUENCE [LARGE SCALE GENOMIC DNA]</scope>
    <source>
        <strain evidence="3 4">85</strain>
    </source>
</reference>
<keyword evidence="4" id="KW-1185">Reference proteome</keyword>
<protein>
    <recommendedName>
        <fullName evidence="5">DNA topoisomerase IV subunit B</fullName>
    </recommendedName>
</protein>
<feature type="chain" id="PRO_5017043340" description="DNA topoisomerase IV subunit B" evidence="2">
    <location>
        <begin position="24"/>
        <end position="207"/>
    </location>
</feature>
<feature type="compositionally biased region" description="Polar residues" evidence="1">
    <location>
        <begin position="41"/>
        <end position="61"/>
    </location>
</feature>
<dbReference type="EMBL" id="QURL01000001">
    <property type="protein sequence ID" value="RFC66287.1"/>
    <property type="molecule type" value="Genomic_DNA"/>
</dbReference>
<evidence type="ECO:0000313" key="4">
    <source>
        <dbReference type="Proteomes" id="UP000264310"/>
    </source>
</evidence>
<evidence type="ECO:0000256" key="1">
    <source>
        <dbReference type="SAM" id="MobiDB-lite"/>
    </source>
</evidence>
<dbReference type="AlphaFoldDB" id="A0A371XAL8"/>
<comment type="caution">
    <text evidence="3">The sequence shown here is derived from an EMBL/GenBank/DDBJ whole genome shotgun (WGS) entry which is preliminary data.</text>
</comment>
<evidence type="ECO:0008006" key="5">
    <source>
        <dbReference type="Google" id="ProtNLM"/>
    </source>
</evidence>
<name>A0A371XAL8_9HYPH</name>
<feature type="region of interest" description="Disordered" evidence="1">
    <location>
        <begin position="24"/>
        <end position="73"/>
    </location>
</feature>
<dbReference type="Proteomes" id="UP000264310">
    <property type="component" value="Unassembled WGS sequence"/>
</dbReference>
<evidence type="ECO:0000313" key="3">
    <source>
        <dbReference type="EMBL" id="RFC66287.1"/>
    </source>
</evidence>
<proteinExistence type="predicted"/>
<feature type="compositionally biased region" description="Low complexity" evidence="1">
    <location>
        <begin position="63"/>
        <end position="73"/>
    </location>
</feature>
<evidence type="ECO:0000256" key="2">
    <source>
        <dbReference type="SAM" id="SignalP"/>
    </source>
</evidence>
<keyword evidence="2" id="KW-0732">Signal</keyword>
<dbReference type="OrthoDB" id="7907870at2"/>
<organism evidence="3 4">
    <name type="scientific">Fulvimarina endophytica</name>
    <dbReference type="NCBI Taxonomy" id="2293836"/>
    <lineage>
        <taxon>Bacteria</taxon>
        <taxon>Pseudomonadati</taxon>
        <taxon>Pseudomonadota</taxon>
        <taxon>Alphaproteobacteria</taxon>
        <taxon>Hyphomicrobiales</taxon>
        <taxon>Aurantimonadaceae</taxon>
        <taxon>Fulvimarina</taxon>
    </lineage>
</organism>
<sequence length="207" mass="21188">MRNARTTTLLAALLILSPLPGLAQTTEPTGNGADAPATGARATQATSPDAGTSPQPGTNPGDQAPAEATAQPQAVTGTTDAVANLVGTLSPLIEDVQILGPWIEGERNGVWRAVMARSPAQPTVSQFYLQQIAPSADGAQIVRSINVDEVGALGGAVVGYSADEPTEGQEGSLTVFFEIVPSDGEISETYQLNAQPDGSYEFGIATN</sequence>
<dbReference type="RefSeq" id="WP_116681538.1">
    <property type="nucleotide sequence ID" value="NZ_QURL01000001.1"/>
</dbReference>
<gene>
    <name evidence="3" type="ORF">DYI37_02220</name>
</gene>